<evidence type="ECO:0000256" key="9">
    <source>
        <dbReference type="ARBA" id="ARBA00022838"/>
    </source>
</evidence>
<evidence type="ECO:0000256" key="16">
    <source>
        <dbReference type="ARBA" id="ARBA00023242"/>
    </source>
</evidence>
<keyword evidence="14" id="KW-0804">Transcription</keyword>
<organism evidence="21 22">
    <name type="scientific">Polypterus senegalus</name>
    <name type="common">Senegal bichir</name>
    <dbReference type="NCBI Taxonomy" id="55291"/>
    <lineage>
        <taxon>Eukaryota</taxon>
        <taxon>Metazoa</taxon>
        <taxon>Chordata</taxon>
        <taxon>Craniata</taxon>
        <taxon>Vertebrata</taxon>
        <taxon>Euteleostomi</taxon>
        <taxon>Actinopterygii</taxon>
        <taxon>Polypteriformes</taxon>
        <taxon>Polypteridae</taxon>
        <taxon>Polypterus</taxon>
    </lineage>
</organism>
<proteinExistence type="predicted"/>
<sequence length="1491" mass="163826">MPGEVFCLELSVNTETTATLDNKEASVKKAEESDDSELTQIEDLRKSQVNSSSGTFVKQDNNLPSFPSKIEPQMEGLPKASELKPSQGKTVLKTLEHSSSSIQKTKVKCGSVGTTEIFTSGAASVTTVNILPKESAADTTFSKTLLTPSELVDVPTDVKSHKLEMTELTVSSSLLDTVPTETHVMKTRVCFSHFPKFLPVSNAEDIPNFQPSSCLDTHHEDMEIHTEDIEACSETVQKEITPRDDKPVQLGPKNVEMREEVQDVVQETPEDEQEKMEEGEVGLSSTLCLALSQSQAFSPSMETDDEEHKTDSNSFKGQGGHDNSITLMSAKERNSKICCFEEGVQRESIHGGEIMLSHRILVNESDTVHNSERETGSQDKEVSSEVVNLVSSEESVIPKVKDMDEGEEDAVENISGIVQEAKIKSSAFAQNLEVQASGPEKVELRMSMETASHQSDKNIGNSVTKTLSDSSGDIPFHFTLPKDGEMVHHVAVATPPLLGPLKLAPRHSTPIELGSCSETGNLYEDRAVPTSDIAAEEIRVVAESNEGKLSLQMKMVMPSSEESPESAQFSLQKPILSEEEIVSTTENISNAIPRSSSGSISALHSGESISDGPRTQRLKHISRSHAVMSSDLDIVEEPCEMPLREDVELQSGSATYHSKEGCLTKLNYNEWESQTEMLVQRPVTEASTQTEGHLKACVEELEPRENILKSCSMGVQTESTNQICQRAISQQTSFDASIPLNESGKQKEVSQRMSCDDNSKQESITKDEATPPFLSIPGHSISRHVRTTREIRTTVTRIITDVYYENGKEINRTVIEESDEPVVDCRVSESDMSSSRSRCSMTSGDLGDISSLSSKASSLQRSSSATSSTGAAPVKAVPSETAGEFAIPTGRQGPFKSASPQKSCIQLHGSLGWPESPEGTVSGREDRDRASRRPLSSQGRGKRGRPSSCTSSYSRNDLITAQKDKTPSSVSSSSEESITAFTQVCSRPDSNKSHLVCEASPHGALRRSNSPEIALLSPQSTDTSSNSFVGLRVVAKWSSNGYFYSGCIIRDVGAGRFRLLFDDGYECDVLGKDILLCDPIPLETEVTALSDDEYFSSGVVKGHKKQGTDFYYCVEKDGQRKWYRRMAVILSLEQGNRLREQYGLGPYEPTTPFTKASDISLDNLVEGKRKRRCNLMNNSTPSRTPAESPRGSGCSSKRKLMCSEDDQSPAKRGRKSSFPKKAWQHGEMRSTSESGCDLPPNSSDLIETFGPLPQSTSLFLGYAFLLTTSSENDRETNHPGDNKEEEYVETAPYNKQYTERQLRAGGGYVMLDVSDSQCNSSYERLLIADQHCRTQKYLLSVANGIPCVSHIWVRDCCRANQTLSFRNYMLPAGLGLLENRIIEWHPRRSPFESLQVLLISEKHLELWADLLMMGGASSVRQHSATAQNKDIAVGVYNLLVTDPSCSDSVLKCAAALEIPVVSPEWVIQSIIVGERQDYDAHPKYKYNYSPM</sequence>
<evidence type="ECO:0000256" key="11">
    <source>
        <dbReference type="ARBA" id="ARBA00023015"/>
    </source>
</evidence>
<dbReference type="Pfam" id="PF09038">
    <property type="entry name" value="53-BP1_Tudor"/>
    <property type="match status" value="1"/>
</dbReference>
<dbReference type="InterPro" id="IPR036420">
    <property type="entry name" value="BRCT_dom_sf"/>
</dbReference>
<dbReference type="FunFam" id="2.30.30.140:FF:000021">
    <property type="entry name" value="Tumor suppressor p53-binding protein 1"/>
    <property type="match status" value="1"/>
</dbReference>
<feature type="domain" description="BRCT" evidence="20">
    <location>
        <begin position="1386"/>
        <end position="1483"/>
    </location>
</feature>
<feature type="compositionally biased region" description="Polar residues" evidence="19">
    <location>
        <begin position="1231"/>
        <end position="1245"/>
    </location>
</feature>
<feature type="region of interest" description="Disordered" evidence="19">
    <location>
        <begin position="1170"/>
        <end position="1247"/>
    </location>
</feature>
<keyword evidence="5" id="KW-1017">Isopeptide bond</keyword>
<dbReference type="SUPFAM" id="SSF63748">
    <property type="entry name" value="Tudor/PWWP/MBT"/>
    <property type="match status" value="2"/>
</dbReference>
<evidence type="ECO:0000256" key="6">
    <source>
        <dbReference type="ARBA" id="ARBA00022553"/>
    </source>
</evidence>
<keyword evidence="17" id="KW-0137">Centromere</keyword>
<dbReference type="CDD" id="cd17745">
    <property type="entry name" value="BRCT_p53bp1_rpt1"/>
    <property type="match status" value="1"/>
</dbReference>
<feature type="compositionally biased region" description="Polar residues" evidence="19">
    <location>
        <begin position="947"/>
        <end position="959"/>
    </location>
</feature>
<comment type="subcellular location">
    <subcellularLocation>
        <location evidence="2">Chromosome</location>
        <location evidence="2">Centromere</location>
        <location evidence="2">Kinetochore</location>
    </subcellularLocation>
    <subcellularLocation>
        <location evidence="1">Nucleus</location>
    </subcellularLocation>
</comment>
<evidence type="ECO:0000259" key="20">
    <source>
        <dbReference type="PROSITE" id="PS50172"/>
    </source>
</evidence>
<evidence type="ECO:0000256" key="19">
    <source>
        <dbReference type="SAM" id="MobiDB-lite"/>
    </source>
</evidence>
<dbReference type="InterPro" id="IPR047252">
    <property type="entry name" value="TP53BP1-like"/>
</dbReference>
<evidence type="ECO:0000256" key="1">
    <source>
        <dbReference type="ARBA" id="ARBA00004123"/>
    </source>
</evidence>
<evidence type="ECO:0000256" key="4">
    <source>
        <dbReference type="ARBA" id="ARBA00022481"/>
    </source>
</evidence>
<dbReference type="InterPro" id="IPR001357">
    <property type="entry name" value="BRCT_dom"/>
</dbReference>
<dbReference type="Gene3D" id="2.30.30.30">
    <property type="match status" value="1"/>
</dbReference>
<dbReference type="EMBL" id="JAATIS010000094">
    <property type="protein sequence ID" value="KAG2470454.1"/>
    <property type="molecule type" value="Genomic_DNA"/>
</dbReference>
<accession>A0A8X7XNJ1</accession>
<dbReference type="Pfam" id="PF18428">
    <property type="entry name" value="BRCT_3"/>
    <property type="match status" value="1"/>
</dbReference>
<feature type="compositionally biased region" description="Low complexity" evidence="19">
    <location>
        <begin position="830"/>
        <end position="869"/>
    </location>
</feature>
<keyword evidence="10" id="KW-0832">Ubl conjugation</keyword>
<feature type="region of interest" description="Disordered" evidence="19">
    <location>
        <begin position="297"/>
        <end position="321"/>
    </location>
</feature>
<evidence type="ECO:0000256" key="18">
    <source>
        <dbReference type="ARBA" id="ARBA00073180"/>
    </source>
</evidence>
<feature type="region of interest" description="Disordered" evidence="19">
    <location>
        <begin position="735"/>
        <end position="779"/>
    </location>
</feature>
<comment type="caution">
    <text evidence="21">The sequence shown here is derived from an EMBL/GenBank/DDBJ whole genome shotgun (WGS) entry which is preliminary data.</text>
</comment>
<dbReference type="Gene3D" id="3.40.50.10190">
    <property type="entry name" value="BRCT domain"/>
    <property type="match status" value="2"/>
</dbReference>
<keyword evidence="13" id="KW-0010">Activator</keyword>
<keyword evidence="22" id="KW-1185">Reference proteome</keyword>
<feature type="region of interest" description="Disordered" evidence="19">
    <location>
        <begin position="826"/>
        <end position="974"/>
    </location>
</feature>
<keyword evidence="4" id="KW-0488">Methylation</keyword>
<evidence type="ECO:0000256" key="15">
    <source>
        <dbReference type="ARBA" id="ARBA00023204"/>
    </source>
</evidence>
<dbReference type="InterPro" id="IPR014722">
    <property type="entry name" value="Rib_uL2_dom2"/>
</dbReference>
<dbReference type="GO" id="GO:0000077">
    <property type="term" value="P:DNA damage checkpoint signaling"/>
    <property type="evidence" value="ECO:0007669"/>
    <property type="project" value="TreeGrafter"/>
</dbReference>
<evidence type="ECO:0000256" key="13">
    <source>
        <dbReference type="ARBA" id="ARBA00023159"/>
    </source>
</evidence>
<evidence type="ECO:0000256" key="5">
    <source>
        <dbReference type="ARBA" id="ARBA00022499"/>
    </source>
</evidence>
<dbReference type="GO" id="GO:2000042">
    <property type="term" value="P:negative regulation of double-strand break repair via homologous recombination"/>
    <property type="evidence" value="ECO:0007669"/>
    <property type="project" value="UniProtKB-ARBA"/>
</dbReference>
<keyword evidence="8" id="KW-0227">DNA damage</keyword>
<dbReference type="FunFam" id="3.40.50.10190:FF:000005">
    <property type="entry name" value="Tumor suppressor p53-binding protein 1"/>
    <property type="match status" value="1"/>
</dbReference>
<keyword evidence="3" id="KW-0158">Chromosome</keyword>
<evidence type="ECO:0000256" key="12">
    <source>
        <dbReference type="ARBA" id="ARBA00023125"/>
    </source>
</evidence>
<keyword evidence="12" id="KW-0238">DNA-binding</keyword>
<feature type="compositionally biased region" description="Polar residues" evidence="19">
    <location>
        <begin position="312"/>
        <end position="321"/>
    </location>
</feature>
<dbReference type="FunFam" id="2.30.30.30:FF:000019">
    <property type="entry name" value="Tumor suppressor p53-binding protein 1"/>
    <property type="match status" value="1"/>
</dbReference>
<evidence type="ECO:0000256" key="17">
    <source>
        <dbReference type="ARBA" id="ARBA00023328"/>
    </source>
</evidence>
<keyword evidence="9" id="KW-0995">Kinetochore</keyword>
<feature type="compositionally biased region" description="Basic and acidic residues" evidence="19">
    <location>
        <begin position="22"/>
        <end position="31"/>
    </location>
</feature>
<feature type="compositionally biased region" description="Low complexity" evidence="19">
    <location>
        <begin position="595"/>
        <end position="608"/>
    </location>
</feature>
<evidence type="ECO:0000256" key="3">
    <source>
        <dbReference type="ARBA" id="ARBA00022454"/>
    </source>
</evidence>
<dbReference type="GO" id="GO:0045944">
    <property type="term" value="P:positive regulation of transcription by RNA polymerase II"/>
    <property type="evidence" value="ECO:0007669"/>
    <property type="project" value="TreeGrafter"/>
</dbReference>
<dbReference type="InterPro" id="IPR015125">
    <property type="entry name" value="53-BP1_Tudor"/>
</dbReference>
<dbReference type="SUPFAM" id="SSF52113">
    <property type="entry name" value="BRCT domain"/>
    <property type="match status" value="2"/>
</dbReference>
<keyword evidence="11" id="KW-0805">Transcription regulation</keyword>
<dbReference type="SMART" id="SM00292">
    <property type="entry name" value="BRCT"/>
    <property type="match status" value="2"/>
</dbReference>
<feature type="domain" description="BRCT" evidence="20">
    <location>
        <begin position="1254"/>
        <end position="1370"/>
    </location>
</feature>
<feature type="region of interest" description="Disordered" evidence="19">
    <location>
        <begin position="589"/>
        <end position="614"/>
    </location>
</feature>
<evidence type="ECO:0000256" key="7">
    <source>
        <dbReference type="ARBA" id="ARBA00022737"/>
    </source>
</evidence>
<dbReference type="PANTHER" id="PTHR15321">
    <property type="entry name" value="TUMOR SUPPRESSOR P53-BINDING PROTEIN 1"/>
    <property type="match status" value="1"/>
</dbReference>
<keyword evidence="15" id="KW-0234">DNA repair</keyword>
<dbReference type="GO" id="GO:0045830">
    <property type="term" value="P:positive regulation of isotype switching"/>
    <property type="evidence" value="ECO:0007669"/>
    <property type="project" value="UniProtKB-ARBA"/>
</dbReference>
<evidence type="ECO:0000256" key="8">
    <source>
        <dbReference type="ARBA" id="ARBA00022763"/>
    </source>
</evidence>
<feature type="compositionally biased region" description="Polar residues" evidence="19">
    <location>
        <begin position="47"/>
        <end position="65"/>
    </location>
</feature>
<dbReference type="PANTHER" id="PTHR15321:SF3">
    <property type="entry name" value="TP53-BINDING PROTEIN 1"/>
    <property type="match status" value="1"/>
</dbReference>
<keyword evidence="7" id="KW-0677">Repeat</keyword>
<dbReference type="Gene3D" id="2.30.30.140">
    <property type="match status" value="1"/>
</dbReference>
<feature type="non-terminal residue" evidence="21">
    <location>
        <position position="1"/>
    </location>
</feature>
<name>A0A8X7XNJ1_POLSE</name>
<dbReference type="GO" id="GO:0006303">
    <property type="term" value="P:double-strand break repair via nonhomologous end joining"/>
    <property type="evidence" value="ECO:0007669"/>
    <property type="project" value="UniProtKB-ARBA"/>
</dbReference>
<dbReference type="GO" id="GO:0035861">
    <property type="term" value="C:site of double-strand break"/>
    <property type="evidence" value="ECO:0007669"/>
    <property type="project" value="UniProtKB-ARBA"/>
</dbReference>
<dbReference type="GO" id="GO:0000776">
    <property type="term" value="C:kinetochore"/>
    <property type="evidence" value="ECO:0007669"/>
    <property type="project" value="UniProtKB-KW"/>
</dbReference>
<evidence type="ECO:0000256" key="10">
    <source>
        <dbReference type="ARBA" id="ARBA00022843"/>
    </source>
</evidence>
<protein>
    <recommendedName>
        <fullName evidence="18">TP53-binding protein 1</fullName>
    </recommendedName>
</protein>
<reference evidence="21 22" key="1">
    <citation type="journal article" date="2021" name="Cell">
        <title>Tracing the genetic footprints of vertebrate landing in non-teleost ray-finned fishes.</title>
        <authorList>
            <person name="Bi X."/>
            <person name="Wang K."/>
            <person name="Yang L."/>
            <person name="Pan H."/>
            <person name="Jiang H."/>
            <person name="Wei Q."/>
            <person name="Fang M."/>
            <person name="Yu H."/>
            <person name="Zhu C."/>
            <person name="Cai Y."/>
            <person name="He Y."/>
            <person name="Gan X."/>
            <person name="Zeng H."/>
            <person name="Yu D."/>
            <person name="Zhu Y."/>
            <person name="Jiang H."/>
            <person name="Qiu Q."/>
            <person name="Yang H."/>
            <person name="Zhang Y.E."/>
            <person name="Wang W."/>
            <person name="Zhu M."/>
            <person name="He S."/>
            <person name="Zhang G."/>
        </authorList>
    </citation>
    <scope>NUCLEOTIDE SEQUENCE [LARGE SCALE GENOMIC DNA]</scope>
    <source>
        <strain evidence="21">Bchr_013</strain>
    </source>
</reference>
<evidence type="ECO:0000256" key="2">
    <source>
        <dbReference type="ARBA" id="ARBA00004629"/>
    </source>
</evidence>
<feature type="non-terminal residue" evidence="21">
    <location>
        <position position="1491"/>
    </location>
</feature>
<dbReference type="InterPro" id="IPR047249">
    <property type="entry name" value="BRCT_p53bp1-like_rpt1"/>
</dbReference>
<dbReference type="GO" id="GO:0016604">
    <property type="term" value="C:nuclear body"/>
    <property type="evidence" value="ECO:0007669"/>
    <property type="project" value="UniProtKB-ARBA"/>
</dbReference>
<keyword evidence="6" id="KW-0597">Phosphoprotein</keyword>
<dbReference type="InterPro" id="IPR047250">
    <property type="entry name" value="BRCT_p53bp1-like_rpt2"/>
</dbReference>
<dbReference type="CDD" id="cd20383">
    <property type="entry name" value="Tudor_53BP1"/>
    <property type="match status" value="1"/>
</dbReference>
<gene>
    <name evidence="21" type="primary">Tp53bp1</name>
    <name evidence="21" type="ORF">GTO96_0006218</name>
</gene>
<feature type="compositionally biased region" description="Polar residues" evidence="19">
    <location>
        <begin position="1175"/>
        <end position="1185"/>
    </location>
</feature>
<keyword evidence="16" id="KW-0539">Nucleus</keyword>
<dbReference type="GO" id="GO:0003677">
    <property type="term" value="F:DNA binding"/>
    <property type="evidence" value="ECO:0007669"/>
    <property type="project" value="UniProtKB-KW"/>
</dbReference>
<dbReference type="GO" id="GO:0042393">
    <property type="term" value="F:histone binding"/>
    <property type="evidence" value="ECO:0007669"/>
    <property type="project" value="TreeGrafter"/>
</dbReference>
<feature type="region of interest" description="Disordered" evidence="19">
    <location>
        <begin position="22"/>
        <end position="84"/>
    </location>
</feature>
<dbReference type="Proteomes" id="UP000886611">
    <property type="component" value="Unassembled WGS sequence"/>
</dbReference>
<evidence type="ECO:0000256" key="14">
    <source>
        <dbReference type="ARBA" id="ARBA00023163"/>
    </source>
</evidence>
<dbReference type="FunFam" id="3.40.50.10190:FF:000003">
    <property type="entry name" value="Tumor suppressor p53-binding protein 1"/>
    <property type="match status" value="1"/>
</dbReference>
<evidence type="ECO:0000313" key="21">
    <source>
        <dbReference type="EMBL" id="KAG2470454.1"/>
    </source>
</evidence>
<evidence type="ECO:0000313" key="22">
    <source>
        <dbReference type="Proteomes" id="UP000886611"/>
    </source>
</evidence>
<dbReference type="GO" id="GO:0140005">
    <property type="term" value="F:histone H4K20me2 reader activity"/>
    <property type="evidence" value="ECO:0007669"/>
    <property type="project" value="UniProtKB-ARBA"/>
</dbReference>
<feature type="compositionally biased region" description="Basic and acidic residues" evidence="19">
    <location>
        <begin position="744"/>
        <end position="769"/>
    </location>
</feature>
<dbReference type="CDD" id="cd17724">
    <property type="entry name" value="BRCT_p53bp1_rpt2"/>
    <property type="match status" value="1"/>
</dbReference>
<dbReference type="PROSITE" id="PS50172">
    <property type="entry name" value="BRCT"/>
    <property type="match status" value="2"/>
</dbReference>